<feature type="compositionally biased region" description="Basic and acidic residues" evidence="1">
    <location>
        <begin position="38"/>
        <end position="54"/>
    </location>
</feature>
<evidence type="ECO:0000313" key="3">
    <source>
        <dbReference type="Proteomes" id="UP000822476"/>
    </source>
</evidence>
<feature type="compositionally biased region" description="Polar residues" evidence="1">
    <location>
        <begin position="165"/>
        <end position="177"/>
    </location>
</feature>
<feature type="compositionally biased region" description="Low complexity" evidence="1">
    <location>
        <begin position="155"/>
        <end position="164"/>
    </location>
</feature>
<evidence type="ECO:0000256" key="1">
    <source>
        <dbReference type="SAM" id="MobiDB-lite"/>
    </source>
</evidence>
<sequence>MNLGNSNSPDNDSQRIGFEALVEQLRNGRRITEQQSTPDKEQFTEELPESREGSQEIVPQRIGSAKCAVPMQAWMMEMEEEESVHVGRTKKSISSSTQAQESTSDRVGRPARVIGSGTGSESQRKVGLENALHAIEQLFDKEETTNYRQVQSKPNRNNNANGNAEPSNLFRTRNSPTVSEFQLKRRSSRTRCRSKSFDCVSHQCYIEVIF</sequence>
<dbReference type="Proteomes" id="UP000822476">
    <property type="component" value="Unassembled WGS sequence"/>
</dbReference>
<keyword evidence="3" id="KW-1185">Reference proteome</keyword>
<reference evidence="2" key="1">
    <citation type="submission" date="2019-07" db="EMBL/GenBank/DDBJ databases">
        <title>Annotation for the trematode Paragonimus miyazaki's.</title>
        <authorList>
            <person name="Choi Y.-J."/>
        </authorList>
    </citation>
    <scope>NUCLEOTIDE SEQUENCE</scope>
    <source>
        <strain evidence="2">Japan</strain>
    </source>
</reference>
<feature type="compositionally biased region" description="Polar residues" evidence="1">
    <location>
        <begin position="92"/>
        <end position="102"/>
    </location>
</feature>
<feature type="region of interest" description="Disordered" evidence="1">
    <location>
        <begin position="140"/>
        <end position="177"/>
    </location>
</feature>
<comment type="caution">
    <text evidence="2">The sequence shown here is derived from an EMBL/GenBank/DDBJ whole genome shotgun (WGS) entry which is preliminary data.</text>
</comment>
<dbReference type="EMBL" id="JTDE01000655">
    <property type="protein sequence ID" value="KAF7260665.1"/>
    <property type="molecule type" value="Genomic_DNA"/>
</dbReference>
<evidence type="ECO:0000313" key="2">
    <source>
        <dbReference type="EMBL" id="KAF7260665.1"/>
    </source>
</evidence>
<gene>
    <name evidence="2" type="ORF">EG68_02058</name>
</gene>
<organism evidence="2 3">
    <name type="scientific">Paragonimus skrjabini miyazakii</name>
    <dbReference type="NCBI Taxonomy" id="59628"/>
    <lineage>
        <taxon>Eukaryota</taxon>
        <taxon>Metazoa</taxon>
        <taxon>Spiralia</taxon>
        <taxon>Lophotrochozoa</taxon>
        <taxon>Platyhelminthes</taxon>
        <taxon>Trematoda</taxon>
        <taxon>Digenea</taxon>
        <taxon>Plagiorchiida</taxon>
        <taxon>Troglotremata</taxon>
        <taxon>Troglotrematidae</taxon>
        <taxon>Paragonimus</taxon>
    </lineage>
</organism>
<name>A0A8S9YZS9_9TREM</name>
<feature type="region of interest" description="Disordered" evidence="1">
    <location>
        <begin position="80"/>
        <end position="125"/>
    </location>
</feature>
<accession>A0A8S9YZS9</accession>
<dbReference type="AlphaFoldDB" id="A0A8S9YZS9"/>
<protein>
    <submittedName>
        <fullName evidence="2">Uncharacterized protein</fullName>
    </submittedName>
</protein>
<dbReference type="OrthoDB" id="6282325at2759"/>
<feature type="region of interest" description="Disordered" evidence="1">
    <location>
        <begin position="26"/>
        <end position="64"/>
    </location>
</feature>
<proteinExistence type="predicted"/>